<reference evidence="13" key="1">
    <citation type="journal article" date="2023" name="Mol. Biol. Evol.">
        <title>Third-Generation Sequencing Reveals the Adaptive Role of the Epigenome in Three Deep-Sea Polychaetes.</title>
        <authorList>
            <person name="Perez M."/>
            <person name="Aroh O."/>
            <person name="Sun Y."/>
            <person name="Lan Y."/>
            <person name="Juniper S.K."/>
            <person name="Young C.R."/>
            <person name="Angers B."/>
            <person name="Qian P.Y."/>
        </authorList>
    </citation>
    <scope>NUCLEOTIDE SEQUENCE</scope>
    <source>
        <strain evidence="13">P08H-3</strain>
    </source>
</reference>
<dbReference type="AlphaFoldDB" id="A0AAD9N1Z6"/>
<dbReference type="InterPro" id="IPR038377">
    <property type="entry name" value="Na/Glc_symporter_sf"/>
</dbReference>
<keyword evidence="8" id="KW-0406">Ion transport</keyword>
<proteinExistence type="inferred from homology"/>
<evidence type="ECO:0000313" key="14">
    <source>
        <dbReference type="Proteomes" id="UP001208570"/>
    </source>
</evidence>
<dbReference type="GO" id="GO:0015293">
    <property type="term" value="F:symporter activity"/>
    <property type="evidence" value="ECO:0007669"/>
    <property type="project" value="TreeGrafter"/>
</dbReference>
<evidence type="ECO:0000256" key="12">
    <source>
        <dbReference type="SAM" id="Phobius"/>
    </source>
</evidence>
<evidence type="ECO:0000256" key="10">
    <source>
        <dbReference type="ARBA" id="ARBA00023201"/>
    </source>
</evidence>
<dbReference type="PROSITE" id="PS50283">
    <property type="entry name" value="NA_SOLUT_SYMP_3"/>
    <property type="match status" value="1"/>
</dbReference>
<organism evidence="13 14">
    <name type="scientific">Paralvinella palmiformis</name>
    <dbReference type="NCBI Taxonomy" id="53620"/>
    <lineage>
        <taxon>Eukaryota</taxon>
        <taxon>Metazoa</taxon>
        <taxon>Spiralia</taxon>
        <taxon>Lophotrochozoa</taxon>
        <taxon>Annelida</taxon>
        <taxon>Polychaeta</taxon>
        <taxon>Sedentaria</taxon>
        <taxon>Canalipalpata</taxon>
        <taxon>Terebellida</taxon>
        <taxon>Terebelliformia</taxon>
        <taxon>Alvinellidae</taxon>
        <taxon>Paralvinella</taxon>
    </lineage>
</organism>
<dbReference type="GO" id="GO:0006814">
    <property type="term" value="P:sodium ion transport"/>
    <property type="evidence" value="ECO:0007669"/>
    <property type="project" value="UniProtKB-KW"/>
</dbReference>
<dbReference type="Pfam" id="PF00474">
    <property type="entry name" value="SSF"/>
    <property type="match status" value="1"/>
</dbReference>
<evidence type="ECO:0000256" key="4">
    <source>
        <dbReference type="ARBA" id="ARBA00022475"/>
    </source>
</evidence>
<dbReference type="GO" id="GO:0005886">
    <property type="term" value="C:plasma membrane"/>
    <property type="evidence" value="ECO:0007669"/>
    <property type="project" value="UniProtKB-SubCell"/>
</dbReference>
<feature type="transmembrane region" description="Helical" evidence="12">
    <location>
        <begin position="129"/>
        <end position="152"/>
    </location>
</feature>
<evidence type="ECO:0000256" key="8">
    <source>
        <dbReference type="ARBA" id="ARBA00023065"/>
    </source>
</evidence>
<feature type="transmembrane region" description="Helical" evidence="12">
    <location>
        <begin position="14"/>
        <end position="33"/>
    </location>
</feature>
<keyword evidence="5 12" id="KW-0812">Transmembrane</keyword>
<evidence type="ECO:0000256" key="6">
    <source>
        <dbReference type="ARBA" id="ARBA00022989"/>
    </source>
</evidence>
<protein>
    <recommendedName>
        <fullName evidence="15">Sodium:solute symporter family protein</fullName>
    </recommendedName>
</protein>
<feature type="transmembrane region" description="Helical" evidence="12">
    <location>
        <begin position="78"/>
        <end position="108"/>
    </location>
</feature>
<feature type="transmembrane region" description="Helical" evidence="12">
    <location>
        <begin position="54"/>
        <end position="72"/>
    </location>
</feature>
<accession>A0AAD9N1Z6</accession>
<evidence type="ECO:0000256" key="7">
    <source>
        <dbReference type="ARBA" id="ARBA00023053"/>
    </source>
</evidence>
<evidence type="ECO:0000256" key="11">
    <source>
        <dbReference type="RuleBase" id="RU362091"/>
    </source>
</evidence>
<keyword evidence="7" id="KW-0915">Sodium</keyword>
<comment type="similarity">
    <text evidence="2 11">Belongs to the sodium:solute symporter (SSF) (TC 2.A.21) family.</text>
</comment>
<feature type="transmembrane region" description="Helical" evidence="12">
    <location>
        <begin position="164"/>
        <end position="181"/>
    </location>
</feature>
<evidence type="ECO:0000256" key="3">
    <source>
        <dbReference type="ARBA" id="ARBA00022448"/>
    </source>
</evidence>
<evidence type="ECO:0000256" key="5">
    <source>
        <dbReference type="ARBA" id="ARBA00022692"/>
    </source>
</evidence>
<comment type="caution">
    <text evidence="13">The sequence shown here is derived from an EMBL/GenBank/DDBJ whole genome shotgun (WGS) entry which is preliminary data.</text>
</comment>
<dbReference type="PANTHER" id="PTHR42985:SF40">
    <property type="entry name" value="LD47995P-RELATED"/>
    <property type="match status" value="1"/>
</dbReference>
<evidence type="ECO:0000256" key="1">
    <source>
        <dbReference type="ARBA" id="ARBA00004651"/>
    </source>
</evidence>
<keyword evidence="14" id="KW-1185">Reference proteome</keyword>
<keyword evidence="4" id="KW-1003">Cell membrane</keyword>
<keyword evidence="3" id="KW-0813">Transport</keyword>
<dbReference type="InterPro" id="IPR001734">
    <property type="entry name" value="Na/solute_symporter"/>
</dbReference>
<name>A0AAD9N1Z6_9ANNE</name>
<keyword evidence="10" id="KW-0739">Sodium transport</keyword>
<evidence type="ECO:0000313" key="13">
    <source>
        <dbReference type="EMBL" id="KAK2152498.1"/>
    </source>
</evidence>
<evidence type="ECO:0008006" key="15">
    <source>
        <dbReference type="Google" id="ProtNLM"/>
    </source>
</evidence>
<evidence type="ECO:0000256" key="2">
    <source>
        <dbReference type="ARBA" id="ARBA00006434"/>
    </source>
</evidence>
<dbReference type="PANTHER" id="PTHR42985">
    <property type="entry name" value="SODIUM-COUPLED MONOCARBOXYLATE TRANSPORTER"/>
    <property type="match status" value="1"/>
</dbReference>
<keyword evidence="9 12" id="KW-0472">Membrane</keyword>
<keyword evidence="6 12" id="KW-1133">Transmembrane helix</keyword>
<dbReference type="Proteomes" id="UP001208570">
    <property type="component" value="Unassembled WGS sequence"/>
</dbReference>
<dbReference type="Gene3D" id="1.20.1730.10">
    <property type="entry name" value="Sodium/glucose cotransporter"/>
    <property type="match status" value="1"/>
</dbReference>
<dbReference type="EMBL" id="JAODUP010000326">
    <property type="protein sequence ID" value="KAK2152498.1"/>
    <property type="molecule type" value="Genomic_DNA"/>
</dbReference>
<evidence type="ECO:0000256" key="9">
    <source>
        <dbReference type="ARBA" id="ARBA00023136"/>
    </source>
</evidence>
<feature type="transmembrane region" description="Helical" evidence="12">
    <location>
        <begin position="193"/>
        <end position="211"/>
    </location>
</feature>
<gene>
    <name evidence="13" type="ORF">LSH36_326g00007</name>
</gene>
<sequence>MSSTRRDLFHWVDYLLFTLSLASTLIVGIVIAIKDRWTSESSEDYLMAGRKMNWFLVAQSVFASATSSTLIIGLSAEFYYMGVVFIWASIGLMLAAAFTAIFTVPKFFRMRFKVTSAYEYLEYRFNVQVRMLVGFIYVIFTILFMSVVLYVPSLVLSQVTGLDIRVSICIGAIVCLIYTSLGGMKAVIWVDNIQVVIIIIGLITVLIKGMMDAGGFDKAWSIYQFGKRTAWDE</sequence>
<comment type="subcellular location">
    <subcellularLocation>
        <location evidence="1">Cell membrane</location>
        <topology evidence="1">Multi-pass membrane protein</topology>
    </subcellularLocation>
</comment>
<dbReference type="InterPro" id="IPR051163">
    <property type="entry name" value="Sodium:Solute_Symporter_SSF"/>
</dbReference>